<dbReference type="AlphaFoldDB" id="A0A8H2W7D2"/>
<dbReference type="InterPro" id="IPR005135">
    <property type="entry name" value="Endo/exonuclease/phosphatase"/>
</dbReference>
<reference evidence="3" key="1">
    <citation type="submission" date="2021-01" db="EMBL/GenBank/DDBJ databases">
        <authorList>
            <person name="Kaushik A."/>
        </authorList>
    </citation>
    <scope>NUCLEOTIDE SEQUENCE</scope>
    <source>
        <strain evidence="3">AG1-1B</strain>
    </source>
</reference>
<accession>A0A8H2W7D2</accession>
<evidence type="ECO:0000313" key="3">
    <source>
        <dbReference type="EMBL" id="CAE6343987.1"/>
    </source>
</evidence>
<feature type="chain" id="PRO_5034729868" description="Endonuclease/exonuclease/phosphatase domain-containing protein" evidence="1">
    <location>
        <begin position="19"/>
        <end position="659"/>
    </location>
</feature>
<organism evidence="3 4">
    <name type="scientific">Rhizoctonia solani</name>
    <dbReference type="NCBI Taxonomy" id="456999"/>
    <lineage>
        <taxon>Eukaryota</taxon>
        <taxon>Fungi</taxon>
        <taxon>Dikarya</taxon>
        <taxon>Basidiomycota</taxon>
        <taxon>Agaricomycotina</taxon>
        <taxon>Agaricomycetes</taxon>
        <taxon>Cantharellales</taxon>
        <taxon>Ceratobasidiaceae</taxon>
        <taxon>Rhizoctonia</taxon>
    </lineage>
</organism>
<dbReference type="Proteomes" id="UP000663826">
    <property type="component" value="Unassembled WGS sequence"/>
</dbReference>
<evidence type="ECO:0000313" key="4">
    <source>
        <dbReference type="Proteomes" id="UP000663826"/>
    </source>
</evidence>
<dbReference type="EMBL" id="CAJMWQ010000188">
    <property type="protein sequence ID" value="CAE6343987.1"/>
    <property type="molecule type" value="Genomic_DNA"/>
</dbReference>
<dbReference type="GO" id="GO:0003824">
    <property type="term" value="F:catalytic activity"/>
    <property type="evidence" value="ECO:0007669"/>
    <property type="project" value="InterPro"/>
</dbReference>
<dbReference type="PANTHER" id="PTHR42834">
    <property type="entry name" value="ENDONUCLEASE/EXONUCLEASE/PHOSPHATASE FAMILY PROTEIN (AFU_ORTHOLOGUE AFUA_3G09210)"/>
    <property type="match status" value="1"/>
</dbReference>
<dbReference type="PANTHER" id="PTHR42834:SF1">
    <property type="entry name" value="ENDONUCLEASE_EXONUCLEASE_PHOSPHATASE FAMILY PROTEIN (AFU_ORTHOLOGUE AFUA_3G09210)"/>
    <property type="match status" value="1"/>
</dbReference>
<sequence length="659" mass="69995">MVLGRLLSISGGIAVVAAQAVSISSINGNGYASPYAGQAVAVQGLVTAKGPSGFWLADVGNATSIGSRGVYVYSTSATVRNQVTVGDVVSLGSARVALYRAAADTDNIFLTELTSPTNITVFSSNNTVTPLVIGTDIPGPPTEQYTSLDGGNVFAFPNNQSQLSTANITLQPALYGLDYWQSLVGTLVTVRSPVALGFPNTYGDFWTYGDWKVTGKNKRDAAGATDANPEAIAIGSPLDGTRNPPAAASSTGLRLGSTLTDITGILTYAFDTYRVLPLTAPRVISAPEYNPVPTELSSNSTADAENCSILTLGDYNVENLDPKDAHLPVIASHIVQYLKTPDVMWLQEIQDENGATNDGTTSAKGTLDALVAAIRSASTASGGAEVNYSWAQVDPIDGTNGGEPGGNIRPAFIYRPEVLELVNFRQGTANDSAVVTGTSSNATINFNPALVSPENPAFVRSRKPLVAHFRVRATNATLWSINVHQASKGGSSPLEGDWRTPSNGAIEARVDQAKITSGFIKTILDADPTANIMIAGDFNEFLSTPVAFDPYYSVGMRDLDVVVNRDPVERYTYTFDMNNQQLDHALVSPAIWNSSKAKVEWEHIHVNTWRETTALRASDHDPSVGRVRLCGAAPQTCDVKIGNWCAAPLRPFNNRATCL</sequence>
<name>A0A8H2W7D2_9AGAM</name>
<evidence type="ECO:0000256" key="1">
    <source>
        <dbReference type="SAM" id="SignalP"/>
    </source>
</evidence>
<dbReference type="Gene3D" id="3.60.10.10">
    <property type="entry name" value="Endonuclease/exonuclease/phosphatase"/>
    <property type="match status" value="1"/>
</dbReference>
<keyword evidence="1" id="KW-0732">Signal</keyword>
<feature type="signal peptide" evidence="1">
    <location>
        <begin position="1"/>
        <end position="18"/>
    </location>
</feature>
<feature type="domain" description="Endonuclease/exonuclease/phosphatase" evidence="2">
    <location>
        <begin position="332"/>
        <end position="620"/>
    </location>
</feature>
<gene>
    <name evidence="3" type="ORF">RDB_LOCUS4232</name>
</gene>
<dbReference type="Pfam" id="PF03372">
    <property type="entry name" value="Exo_endo_phos"/>
    <property type="match status" value="1"/>
</dbReference>
<protein>
    <recommendedName>
        <fullName evidence="2">Endonuclease/exonuclease/phosphatase domain-containing protein</fullName>
    </recommendedName>
</protein>
<dbReference type="InterPro" id="IPR036691">
    <property type="entry name" value="Endo/exonu/phosph_ase_sf"/>
</dbReference>
<evidence type="ECO:0000259" key="2">
    <source>
        <dbReference type="Pfam" id="PF03372"/>
    </source>
</evidence>
<proteinExistence type="predicted"/>
<comment type="caution">
    <text evidence="3">The sequence shown here is derived from an EMBL/GenBank/DDBJ whole genome shotgun (WGS) entry which is preliminary data.</text>
</comment>
<dbReference type="SUPFAM" id="SSF56219">
    <property type="entry name" value="DNase I-like"/>
    <property type="match status" value="1"/>
</dbReference>